<evidence type="ECO:0000256" key="1">
    <source>
        <dbReference type="ARBA" id="ARBA00004906"/>
    </source>
</evidence>
<sequence>VKMYAEKGELYGAICAAPAVTLAHWGMLKGLKATCYPSFMEKFTSEVIPVNSRVVVDRNVVTSQGPRTTVEFALALVEQLYDKEKMEEVAGPLGTPCPLYFEFCGDGSHLTPKREWSDVRVVRKLRGLRQQEKFAARNHFRGLRDSQQAGGRRPTPLFMLAMDNLRDRKLAEQRTRDSDIPEYLTCPLCGQVMIDPVTIATGKTFDQQFLKDWFEKKGLVCPLTGEPVSGAIVRNERIRGYLKEWEDSKVELITKVQSRISYKP</sequence>
<dbReference type="InterPro" id="IPR029062">
    <property type="entry name" value="Class_I_gatase-like"/>
</dbReference>
<dbReference type="EMBL" id="AK353756">
    <property type="protein sequence ID" value="BAJ84975.1"/>
    <property type="molecule type" value="mRNA"/>
</dbReference>
<dbReference type="AlphaFoldDB" id="F2CQ54"/>
<proteinExistence type="evidence at transcript level"/>
<name>F2CQ54_HORVV</name>
<protein>
    <submittedName>
        <fullName evidence="4">Predicted protein</fullName>
    </submittedName>
</protein>
<dbReference type="InterPro" id="IPR050325">
    <property type="entry name" value="Prot/Nucl_acid_deglycase"/>
</dbReference>
<evidence type="ECO:0000256" key="2">
    <source>
        <dbReference type="ARBA" id="ARBA00022679"/>
    </source>
</evidence>
<dbReference type="GO" id="GO:0004842">
    <property type="term" value="F:ubiquitin-protein transferase activity"/>
    <property type="evidence" value="ECO:0007669"/>
    <property type="project" value="InterPro"/>
</dbReference>
<dbReference type="Pfam" id="PF01965">
    <property type="entry name" value="DJ-1_PfpI"/>
    <property type="match status" value="1"/>
</dbReference>
<dbReference type="InterPro" id="IPR013083">
    <property type="entry name" value="Znf_RING/FYVE/PHD"/>
</dbReference>
<dbReference type="SMART" id="SM00504">
    <property type="entry name" value="Ubox"/>
    <property type="match status" value="1"/>
</dbReference>
<organism evidence="4">
    <name type="scientific">Hordeum vulgare subsp. vulgare</name>
    <name type="common">Domesticated barley</name>
    <dbReference type="NCBI Taxonomy" id="112509"/>
    <lineage>
        <taxon>Eukaryota</taxon>
        <taxon>Viridiplantae</taxon>
        <taxon>Streptophyta</taxon>
        <taxon>Embryophyta</taxon>
        <taxon>Tracheophyta</taxon>
        <taxon>Spermatophyta</taxon>
        <taxon>Magnoliopsida</taxon>
        <taxon>Liliopsida</taxon>
        <taxon>Poales</taxon>
        <taxon>Poaceae</taxon>
        <taxon>BOP clade</taxon>
        <taxon>Pooideae</taxon>
        <taxon>Triticodae</taxon>
        <taxon>Triticeae</taxon>
        <taxon>Hordeinae</taxon>
        <taxon>Hordeum</taxon>
    </lineage>
</organism>
<accession>F2CQ54</accession>
<dbReference type="InterPro" id="IPR003613">
    <property type="entry name" value="Ubox_domain"/>
</dbReference>
<dbReference type="Gene3D" id="3.30.40.10">
    <property type="entry name" value="Zinc/RING finger domain, C3HC4 (zinc finger)"/>
    <property type="match status" value="1"/>
</dbReference>
<dbReference type="InterPro" id="IPR002818">
    <property type="entry name" value="DJ-1/PfpI"/>
</dbReference>
<dbReference type="GO" id="GO:0016567">
    <property type="term" value="P:protein ubiquitination"/>
    <property type="evidence" value="ECO:0007669"/>
    <property type="project" value="UniProtKB-UniPathway"/>
</dbReference>
<comment type="pathway">
    <text evidence="1">Protein modification; protein ubiquitination.</text>
</comment>
<keyword evidence="2" id="KW-0808">Transferase</keyword>
<dbReference type="SUPFAM" id="SSF52317">
    <property type="entry name" value="Class I glutamine amidotransferase-like"/>
    <property type="match status" value="1"/>
</dbReference>
<evidence type="ECO:0000259" key="3">
    <source>
        <dbReference type="PROSITE" id="PS51698"/>
    </source>
</evidence>
<dbReference type="SUPFAM" id="SSF57850">
    <property type="entry name" value="RING/U-box"/>
    <property type="match status" value="1"/>
</dbReference>
<evidence type="ECO:0000313" key="4">
    <source>
        <dbReference type="EMBL" id="BAJ84975.1"/>
    </source>
</evidence>
<dbReference type="PROSITE" id="PS51698">
    <property type="entry name" value="U_BOX"/>
    <property type="match status" value="1"/>
</dbReference>
<dbReference type="Pfam" id="PF04564">
    <property type="entry name" value="U-box"/>
    <property type="match status" value="1"/>
</dbReference>
<feature type="non-terminal residue" evidence="4">
    <location>
        <position position="1"/>
    </location>
</feature>
<feature type="domain" description="U-box" evidence="3">
    <location>
        <begin position="179"/>
        <end position="259"/>
    </location>
</feature>
<dbReference type="Gene3D" id="3.40.50.880">
    <property type="match status" value="1"/>
</dbReference>
<reference evidence="4" key="1">
    <citation type="journal article" date="2011" name="Plant Physiol.">
        <title>Comprehensive sequence analysis of 24,783 barley full-length cDNAs derived from 12 clone libraries.</title>
        <authorList>
            <person name="Matsumoto T."/>
            <person name="Tanaka T."/>
            <person name="Sakai H."/>
            <person name="Amano N."/>
            <person name="Kanamori H."/>
            <person name="Kurita K."/>
            <person name="Kikuta A."/>
            <person name="Kamiya K."/>
            <person name="Yamamoto M."/>
            <person name="Ikawa H."/>
            <person name="Fujii N."/>
            <person name="Hori K."/>
            <person name="Itoh T."/>
            <person name="Sato K."/>
        </authorList>
    </citation>
    <scope>NUCLEOTIDE SEQUENCE</scope>
    <source>
        <tissue evidence="4">Leaf</tissue>
    </source>
</reference>
<dbReference type="PANTHER" id="PTHR48094">
    <property type="entry name" value="PROTEIN/NUCLEIC ACID DEGLYCASE DJ-1-RELATED"/>
    <property type="match status" value="1"/>
</dbReference>
<dbReference type="UniPathway" id="UPA00143"/>
<dbReference type="PANTHER" id="PTHR48094:SF8">
    <property type="entry name" value="OS01G0217800 PROTEIN"/>
    <property type="match status" value="1"/>
</dbReference>